<dbReference type="Gene3D" id="2.60.110.10">
    <property type="entry name" value="Thaumatin"/>
    <property type="match status" value="1"/>
</dbReference>
<keyword evidence="2" id="KW-1185">Reference proteome</keyword>
<evidence type="ECO:0000313" key="2">
    <source>
        <dbReference type="Proteomes" id="UP000632063"/>
    </source>
</evidence>
<reference evidence="1 2" key="2">
    <citation type="journal article" date="2021" name="Int. J. Syst. Evol. Microbiol.">
        <title>Roseibium litorale sp. nov., isolated from a tidal flat sediment and proposal for the reclassification of Labrenzia polysiphoniae as Roseibium polysiphoniae comb. nov.</title>
        <authorList>
            <person name="Liu Y."/>
            <person name="Pei T."/>
            <person name="Du J."/>
            <person name="Chao M."/>
            <person name="Deng M.R."/>
            <person name="Zhu H."/>
        </authorList>
    </citation>
    <scope>NUCLEOTIDE SEQUENCE [LARGE SCALE GENOMIC DNA]</scope>
    <source>
        <strain evidence="1 2">4C16A</strain>
    </source>
</reference>
<dbReference type="EMBL" id="JACYXI010000001">
    <property type="protein sequence ID" value="MBD8890624.1"/>
    <property type="molecule type" value="Genomic_DNA"/>
</dbReference>
<sequence length="445" mass="47175">MTSQCLELKFVNSTTLEDSKVFITFQIIPGGQPDFDVTYGSGKAVSFKAADCIISESLSLKDIGPAGFEVTRAEGVVIYVSYGAPLTSTTSAPAYIGGGTDYGTLFQPFELTRTGNPGDQGDMTAINYFAAPMKISSYGQDASKPLQSVGYLTGANQIGNEISKLTGANPLSRITNTGGYLVRYIGPSSFNPQDATIPFPTFVPYLQAVYKAGQQTKIANNNAFVYPPAGTNGSTNYNFILDMTATAQADGSIVLDGTISTEITPAGQAPSPGKSFSGCKLTISAADENLYNGVIYGQAFAGNSAVSFSGGWSELKAYITSLGLDPQDAYGTTQRLAVGEITSGLLMGFVNSQVTPKGGTIPIKDMTSRDWWTITPVIAFEDVQPDHPYYNTYAQVIYSASGNEAYSIPYSDRLGDGPLVNSVSFENQDVLSWTVELLPPLATPV</sequence>
<evidence type="ECO:0008006" key="3">
    <source>
        <dbReference type="Google" id="ProtNLM"/>
    </source>
</evidence>
<proteinExistence type="predicted"/>
<protein>
    <recommendedName>
        <fullName evidence="3">Beta-1,3-glucanase</fullName>
    </recommendedName>
</protein>
<comment type="caution">
    <text evidence="1">The sequence shown here is derived from an EMBL/GenBank/DDBJ whole genome shotgun (WGS) entry which is preliminary data.</text>
</comment>
<accession>A0ABR9CIG8</accession>
<name>A0ABR9CIG8_9HYPH</name>
<dbReference type="Proteomes" id="UP000632063">
    <property type="component" value="Unassembled WGS sequence"/>
</dbReference>
<dbReference type="InterPro" id="IPR037176">
    <property type="entry name" value="Osmotin/thaumatin-like_sf"/>
</dbReference>
<gene>
    <name evidence="1" type="ORF">IG616_03635</name>
</gene>
<evidence type="ECO:0000313" key="1">
    <source>
        <dbReference type="EMBL" id="MBD8890624.1"/>
    </source>
</evidence>
<dbReference type="RefSeq" id="WP_192146447.1">
    <property type="nucleotide sequence ID" value="NZ_JACYXI010000001.1"/>
</dbReference>
<reference evidence="2" key="1">
    <citation type="submission" date="2020-09" db="EMBL/GenBank/DDBJ databases">
        <title>The genome sequence of strain Labrenzia suaedae 4C16A.</title>
        <authorList>
            <person name="Liu Y."/>
        </authorList>
    </citation>
    <scope>NUCLEOTIDE SEQUENCE [LARGE SCALE GENOMIC DNA]</scope>
    <source>
        <strain evidence="2">4C16A</strain>
    </source>
</reference>
<organism evidence="1 2">
    <name type="scientific">Roseibium litorale</name>
    <dbReference type="NCBI Taxonomy" id="2803841"/>
    <lineage>
        <taxon>Bacteria</taxon>
        <taxon>Pseudomonadati</taxon>
        <taxon>Pseudomonadota</taxon>
        <taxon>Alphaproteobacteria</taxon>
        <taxon>Hyphomicrobiales</taxon>
        <taxon>Stappiaceae</taxon>
        <taxon>Roseibium</taxon>
    </lineage>
</organism>